<dbReference type="SMART" id="SM00450">
    <property type="entry name" value="RHOD"/>
    <property type="match status" value="1"/>
</dbReference>
<feature type="domain" description="Rhodanese" evidence="1">
    <location>
        <begin position="17"/>
        <end position="100"/>
    </location>
</feature>
<gene>
    <name evidence="2" type="ORF">H8923_02010</name>
</gene>
<dbReference type="Pfam" id="PF00581">
    <property type="entry name" value="Rhodanese"/>
    <property type="match status" value="1"/>
</dbReference>
<dbReference type="PANTHER" id="PTHR43031:SF1">
    <property type="entry name" value="PYRIDINE NUCLEOTIDE-DISULPHIDE OXIDOREDUCTASE"/>
    <property type="match status" value="1"/>
</dbReference>
<dbReference type="SUPFAM" id="SSF52821">
    <property type="entry name" value="Rhodanese/Cell cycle control phosphatase"/>
    <property type="match status" value="1"/>
</dbReference>
<dbReference type="CDD" id="cd00158">
    <property type="entry name" value="RHOD"/>
    <property type="match status" value="1"/>
</dbReference>
<evidence type="ECO:0000259" key="1">
    <source>
        <dbReference type="PROSITE" id="PS50206"/>
    </source>
</evidence>
<dbReference type="InterPro" id="IPR050229">
    <property type="entry name" value="GlpE_sulfurtransferase"/>
</dbReference>
<organism evidence="2 3">
    <name type="scientific">Romboutsia faecis</name>
    <dbReference type="NCBI Taxonomy" id="2764597"/>
    <lineage>
        <taxon>Bacteria</taxon>
        <taxon>Bacillati</taxon>
        <taxon>Bacillota</taxon>
        <taxon>Clostridia</taxon>
        <taxon>Peptostreptococcales</taxon>
        <taxon>Peptostreptococcaceae</taxon>
        <taxon>Romboutsia</taxon>
    </lineage>
</organism>
<accession>A0ABR7JKS9</accession>
<dbReference type="InterPro" id="IPR001763">
    <property type="entry name" value="Rhodanese-like_dom"/>
</dbReference>
<protein>
    <submittedName>
        <fullName evidence="2">Rhodanese-like domain-containing protein</fullName>
    </submittedName>
</protein>
<dbReference type="RefSeq" id="WP_153925343.1">
    <property type="nucleotide sequence ID" value="NZ_JACRWE010000001.1"/>
</dbReference>
<keyword evidence="3" id="KW-1185">Reference proteome</keyword>
<name>A0ABR7JKS9_9FIRM</name>
<sequence length="100" mass="11746">MSYTNIDKRELNMLLKNEEDFLLLDIRTKEEFMESKIDGAVNVPLSELLFNMDEIEDYKDRKIVIYCRSGHRSITACNLLAMEGFNDLYNLEKGIIDYVI</sequence>
<evidence type="ECO:0000313" key="2">
    <source>
        <dbReference type="EMBL" id="MBC5995524.1"/>
    </source>
</evidence>
<reference evidence="2 3" key="1">
    <citation type="submission" date="2020-08" db="EMBL/GenBank/DDBJ databases">
        <authorList>
            <person name="Liu C."/>
            <person name="Sun Q."/>
        </authorList>
    </citation>
    <scope>NUCLEOTIDE SEQUENCE [LARGE SCALE GENOMIC DNA]</scope>
    <source>
        <strain evidence="2 3">NSJ-18</strain>
    </source>
</reference>
<dbReference type="PANTHER" id="PTHR43031">
    <property type="entry name" value="FAD-DEPENDENT OXIDOREDUCTASE"/>
    <property type="match status" value="1"/>
</dbReference>
<dbReference type="Gene3D" id="3.40.250.10">
    <property type="entry name" value="Rhodanese-like domain"/>
    <property type="match status" value="1"/>
</dbReference>
<evidence type="ECO:0000313" key="3">
    <source>
        <dbReference type="Proteomes" id="UP000609849"/>
    </source>
</evidence>
<comment type="caution">
    <text evidence="2">The sequence shown here is derived from an EMBL/GenBank/DDBJ whole genome shotgun (WGS) entry which is preliminary data.</text>
</comment>
<dbReference type="EMBL" id="JACRWE010000001">
    <property type="protein sequence ID" value="MBC5995524.1"/>
    <property type="molecule type" value="Genomic_DNA"/>
</dbReference>
<proteinExistence type="predicted"/>
<dbReference type="InterPro" id="IPR036873">
    <property type="entry name" value="Rhodanese-like_dom_sf"/>
</dbReference>
<dbReference type="PROSITE" id="PS50206">
    <property type="entry name" value="RHODANESE_3"/>
    <property type="match status" value="1"/>
</dbReference>
<dbReference type="Proteomes" id="UP000609849">
    <property type="component" value="Unassembled WGS sequence"/>
</dbReference>